<dbReference type="OrthoDB" id="8954335at2759"/>
<dbReference type="InterPro" id="IPR027417">
    <property type="entry name" value="P-loop_NTPase"/>
</dbReference>
<comment type="caution">
    <text evidence="1">The sequence shown here is derived from an EMBL/GenBank/DDBJ whole genome shotgun (WGS) entry which is preliminary data.</text>
</comment>
<gene>
    <name evidence="1" type="ORF">D9619_004170</name>
</gene>
<dbReference type="SUPFAM" id="SSF52540">
    <property type="entry name" value="P-loop containing nucleoside triphosphate hydrolases"/>
    <property type="match status" value="1"/>
</dbReference>
<evidence type="ECO:0000313" key="1">
    <source>
        <dbReference type="EMBL" id="KAF5327543.1"/>
    </source>
</evidence>
<keyword evidence="2" id="KW-1185">Reference proteome</keyword>
<dbReference type="Gene3D" id="3.40.50.300">
    <property type="entry name" value="P-loop containing nucleotide triphosphate hydrolases"/>
    <property type="match status" value="1"/>
</dbReference>
<dbReference type="Proteomes" id="UP000567179">
    <property type="component" value="Unassembled WGS sequence"/>
</dbReference>
<protein>
    <recommendedName>
        <fullName evidence="3">G domain-containing protein</fullName>
    </recommendedName>
</protein>
<organism evidence="1 2">
    <name type="scientific">Psilocybe cf. subviscida</name>
    <dbReference type="NCBI Taxonomy" id="2480587"/>
    <lineage>
        <taxon>Eukaryota</taxon>
        <taxon>Fungi</taxon>
        <taxon>Dikarya</taxon>
        <taxon>Basidiomycota</taxon>
        <taxon>Agaricomycotina</taxon>
        <taxon>Agaricomycetes</taxon>
        <taxon>Agaricomycetidae</taxon>
        <taxon>Agaricales</taxon>
        <taxon>Agaricineae</taxon>
        <taxon>Strophariaceae</taxon>
        <taxon>Psilocybe</taxon>
    </lineage>
</organism>
<proteinExistence type="predicted"/>
<sequence length="341" mass="38853">MISRMKLREGYKGVKSTNSNCQMKARSRNVALCYFCTNSTFLVPSNTRRREQIFQQPPSVFLLIPFIQTTPKMGDSIVNTRERGSRASSLPRSCTWEEVWKKASPRDVVIFVVGLTGAGKSTFVEGVAPPNTIVPYHGLESDTKSFIPVIISDYKDLSSTNSRKMAGARLIIVDTPGFDDTFMLKQDSQIELGKCLQNIRKHGMALGGIIYLYDISQNRLPSKKFEDHLDPYEGLLPTPYSSIVLGLTGFTGEKDQITRKKHLECEHWKTYMVAEGSHCVMTFPKAPGKEHWKAFDHVIKSFVDTDRRKAYEKKIFSLLHPKQVTRLSGRPNWFKRLFKFL</sequence>
<evidence type="ECO:0008006" key="3">
    <source>
        <dbReference type="Google" id="ProtNLM"/>
    </source>
</evidence>
<accession>A0A8H5BQL7</accession>
<reference evidence="1 2" key="1">
    <citation type="journal article" date="2020" name="ISME J.">
        <title>Uncovering the hidden diversity of litter-decomposition mechanisms in mushroom-forming fungi.</title>
        <authorList>
            <person name="Floudas D."/>
            <person name="Bentzer J."/>
            <person name="Ahren D."/>
            <person name="Johansson T."/>
            <person name="Persson P."/>
            <person name="Tunlid A."/>
        </authorList>
    </citation>
    <scope>NUCLEOTIDE SEQUENCE [LARGE SCALE GENOMIC DNA]</scope>
    <source>
        <strain evidence="1 2">CBS 101986</strain>
    </source>
</reference>
<dbReference type="EMBL" id="JAACJJ010000014">
    <property type="protein sequence ID" value="KAF5327543.1"/>
    <property type="molecule type" value="Genomic_DNA"/>
</dbReference>
<evidence type="ECO:0000313" key="2">
    <source>
        <dbReference type="Proteomes" id="UP000567179"/>
    </source>
</evidence>
<name>A0A8H5BQL7_9AGAR</name>
<dbReference type="AlphaFoldDB" id="A0A8H5BQL7"/>